<evidence type="ECO:0000313" key="2">
    <source>
        <dbReference type="Proteomes" id="UP000032160"/>
    </source>
</evidence>
<keyword evidence="2" id="KW-1185">Reference proteome</keyword>
<sequence>MSLGSFTSADCRFTDRDIANWNRDGAVLIENFFTPEELAPVLKDFEVLYGDKAPGAQSSARDNKKSGSIGQFEVEQFAHFDDMPFNCSPALNLLGMHPALAELARAALQAEDVHLYQSHSWAKFTGGADYDQTFHCDFKNHTLIAPSDDVRERTINIMIYATDVTNEHGAIHYVTQPDGDTVMNGRRPQFPDDTEQAKLKPLEKSGAAPAGSIFAYGIDVFHRGTNLTLPGARRYTLTASFKRAGNELIGWSAWPYHFMKPWETIFAHATPEQLALIGIPLPGHAYWTQRTLARTKERYPDWNADPYAGALRAAE</sequence>
<evidence type="ECO:0008006" key="3">
    <source>
        <dbReference type="Google" id="ProtNLM"/>
    </source>
</evidence>
<protein>
    <recommendedName>
        <fullName evidence="3">Phytanoyl-CoA dioxygenase</fullName>
    </recommendedName>
</protein>
<dbReference type="AlphaFoldDB" id="X5MP77"/>
<gene>
    <name evidence="1" type="ORF">BN1012_Phect2848</name>
</gene>
<dbReference type="Pfam" id="PF05721">
    <property type="entry name" value="PhyH"/>
    <property type="match status" value="1"/>
</dbReference>
<organism evidence="1 2">
    <name type="scientific">Candidatus Phaeomarinibacter ectocarpi</name>
    <dbReference type="NCBI Taxonomy" id="1458461"/>
    <lineage>
        <taxon>Bacteria</taxon>
        <taxon>Pseudomonadati</taxon>
        <taxon>Pseudomonadota</taxon>
        <taxon>Alphaproteobacteria</taxon>
        <taxon>Hyphomicrobiales</taxon>
        <taxon>Parvibaculaceae</taxon>
        <taxon>Candidatus Phaeomarinibacter</taxon>
    </lineage>
</organism>
<dbReference type="GO" id="GO:0016706">
    <property type="term" value="F:2-oxoglutarate-dependent dioxygenase activity"/>
    <property type="evidence" value="ECO:0007669"/>
    <property type="project" value="UniProtKB-ARBA"/>
</dbReference>
<dbReference type="InterPro" id="IPR008775">
    <property type="entry name" value="Phytyl_CoA_dOase-like"/>
</dbReference>
<reference evidence="1 2" key="1">
    <citation type="journal article" date="2014" name="Front. Genet.">
        <title>Genome and metabolic network of "Candidatus Phaeomarinobacter ectocarpi" Ec32, a new candidate genus of Alphaproteobacteria frequently associated with brown algae.</title>
        <authorList>
            <person name="Dittami S.M."/>
            <person name="Barbeyron T."/>
            <person name="Boyen C."/>
            <person name="Cambefort J."/>
            <person name="Collet G."/>
            <person name="Delage L."/>
            <person name="Gobet A."/>
            <person name="Groisillier A."/>
            <person name="Leblanc C."/>
            <person name="Michel G."/>
            <person name="Scornet D."/>
            <person name="Siegel A."/>
            <person name="Tapia J.E."/>
            <person name="Tonon T."/>
        </authorList>
    </citation>
    <scope>NUCLEOTIDE SEQUENCE [LARGE SCALE GENOMIC DNA]</scope>
    <source>
        <strain evidence="1 2">Ec32</strain>
    </source>
</reference>
<dbReference type="STRING" id="1458461.BN1012_Phect2848"/>
<dbReference type="Proteomes" id="UP000032160">
    <property type="component" value="Chromosome I"/>
</dbReference>
<proteinExistence type="predicted"/>
<dbReference type="Gene3D" id="2.60.120.620">
    <property type="entry name" value="q2cbj1_9rhob like domain"/>
    <property type="match status" value="1"/>
</dbReference>
<name>X5MP77_9HYPH</name>
<dbReference type="KEGG" id="pect:BN1012_Phect2848"/>
<dbReference type="HOGENOM" id="CLU_781347_0_0_5"/>
<dbReference type="SUPFAM" id="SSF51197">
    <property type="entry name" value="Clavaminate synthase-like"/>
    <property type="match status" value="1"/>
</dbReference>
<accession>X5MP77</accession>
<dbReference type="EMBL" id="HG966617">
    <property type="protein sequence ID" value="CDO61061.1"/>
    <property type="molecule type" value="Genomic_DNA"/>
</dbReference>
<dbReference type="RefSeq" id="WP_171815922.1">
    <property type="nucleotide sequence ID" value="NZ_HG966617.1"/>
</dbReference>
<evidence type="ECO:0000313" key="1">
    <source>
        <dbReference type="EMBL" id="CDO61061.1"/>
    </source>
</evidence>